<dbReference type="CDD" id="cd12797">
    <property type="entry name" value="M23_peptidase"/>
    <property type="match status" value="1"/>
</dbReference>
<dbReference type="AlphaFoldDB" id="A0A5C1YCE2"/>
<dbReference type="EMBL" id="CP043504">
    <property type="protein sequence ID" value="QEO10502.1"/>
    <property type="molecule type" value="Genomic_DNA"/>
</dbReference>
<dbReference type="KEGG" id="lyk:FLP23_11120"/>
<dbReference type="Proteomes" id="UP000322159">
    <property type="component" value="Chromosome"/>
</dbReference>
<dbReference type="OrthoDB" id="1099523at2"/>
<dbReference type="Pfam" id="PF01551">
    <property type="entry name" value="Peptidase_M23"/>
    <property type="match status" value="1"/>
</dbReference>
<dbReference type="PANTHER" id="PTHR21666">
    <property type="entry name" value="PEPTIDASE-RELATED"/>
    <property type="match status" value="1"/>
</dbReference>
<dbReference type="InterPro" id="IPR016047">
    <property type="entry name" value="M23ase_b-sheet_dom"/>
</dbReference>
<dbReference type="GO" id="GO:0004222">
    <property type="term" value="F:metalloendopeptidase activity"/>
    <property type="evidence" value="ECO:0007669"/>
    <property type="project" value="TreeGrafter"/>
</dbReference>
<dbReference type="SUPFAM" id="SSF51261">
    <property type="entry name" value="Duplicated hybrid motif"/>
    <property type="match status" value="1"/>
</dbReference>
<gene>
    <name evidence="2" type="ORF">FLP23_11120</name>
</gene>
<name>A0A5C1YCE2_9MICO</name>
<dbReference type="InterPro" id="IPR011055">
    <property type="entry name" value="Dup_hybrid_motif"/>
</dbReference>
<keyword evidence="3" id="KW-1185">Reference proteome</keyword>
<accession>A0A5C1YCE2</accession>
<sequence length="236" mass="24427">MPHTSSAPSSARDHQLHAIALVGFRRISRRALVIATVALSMMLVVVHDLPAAAAPAAAPASPIGSQALAIDSRLVASPFTEPFTTARDDFSVSLFTPVQWPVDPSTHISSYFGRRAAPCAGCSTFHAGMDFTPGYGAPVAAIADGVVVALPLSELGSYVVVRHVVDGVTIDSVYGHLVARSGLPVGTQVVRGQTIGLAGNTGPTSGPHLHFAILSGGSPIDPLAWMRAHVTQAWGE</sequence>
<proteinExistence type="predicted"/>
<protein>
    <submittedName>
        <fullName evidence="2">M23 family metallopeptidase</fullName>
    </submittedName>
</protein>
<feature type="domain" description="M23ase beta-sheet core" evidence="1">
    <location>
        <begin position="125"/>
        <end position="222"/>
    </location>
</feature>
<evidence type="ECO:0000313" key="2">
    <source>
        <dbReference type="EMBL" id="QEO10502.1"/>
    </source>
</evidence>
<evidence type="ECO:0000259" key="1">
    <source>
        <dbReference type="Pfam" id="PF01551"/>
    </source>
</evidence>
<dbReference type="InterPro" id="IPR050570">
    <property type="entry name" value="Cell_wall_metabolism_enzyme"/>
</dbReference>
<dbReference type="RefSeq" id="WP_149325919.1">
    <property type="nucleotide sequence ID" value="NZ_CP043504.1"/>
</dbReference>
<reference evidence="2 3" key="1">
    <citation type="submission" date="2019-09" db="EMBL/GenBank/DDBJ databases">
        <title>Genome sequencing of strain KACC 19322.</title>
        <authorList>
            <person name="Heo J."/>
            <person name="Kim S.-J."/>
            <person name="Kim J.-S."/>
            <person name="Hong S.-B."/>
            <person name="Kwon S.-W."/>
        </authorList>
    </citation>
    <scope>NUCLEOTIDE SEQUENCE [LARGE SCALE GENOMIC DNA]</scope>
    <source>
        <strain evidence="2 3">KACC 19322</strain>
    </source>
</reference>
<dbReference type="Gene3D" id="2.70.70.10">
    <property type="entry name" value="Glucose Permease (Domain IIA)"/>
    <property type="match status" value="1"/>
</dbReference>
<evidence type="ECO:0000313" key="3">
    <source>
        <dbReference type="Proteomes" id="UP000322159"/>
    </source>
</evidence>
<organism evidence="2 3">
    <name type="scientific">Protaetiibacter larvae</name>
    <dbReference type="NCBI Taxonomy" id="2592654"/>
    <lineage>
        <taxon>Bacteria</taxon>
        <taxon>Bacillati</taxon>
        <taxon>Actinomycetota</taxon>
        <taxon>Actinomycetes</taxon>
        <taxon>Micrococcales</taxon>
        <taxon>Microbacteriaceae</taxon>
        <taxon>Protaetiibacter</taxon>
    </lineage>
</organism>
<dbReference type="PANTHER" id="PTHR21666:SF270">
    <property type="entry name" value="MUREIN HYDROLASE ACTIVATOR ENVC"/>
    <property type="match status" value="1"/>
</dbReference>